<dbReference type="InterPro" id="IPR051555">
    <property type="entry name" value="FDH_Electron_Transfer_Unit"/>
</dbReference>
<dbReference type="PANTHER" id="PTHR43545:SF4">
    <property type="entry name" value="IRON-SULFUR PROTEIN"/>
    <property type="match status" value="1"/>
</dbReference>
<proteinExistence type="predicted"/>
<evidence type="ECO:0000256" key="6">
    <source>
        <dbReference type="ARBA" id="ARBA00023014"/>
    </source>
</evidence>
<dbReference type="CDD" id="cd10559">
    <property type="entry name" value="W-FDH"/>
    <property type="match status" value="1"/>
</dbReference>
<keyword evidence="3" id="KW-0479">Metal-binding</keyword>
<dbReference type="AlphaFoldDB" id="A0A0W8G7G1"/>
<evidence type="ECO:0000313" key="8">
    <source>
        <dbReference type="EMBL" id="KUG29093.1"/>
    </source>
</evidence>
<keyword evidence="5" id="KW-0408">Iron</keyword>
<dbReference type="GO" id="GO:0051539">
    <property type="term" value="F:4 iron, 4 sulfur cluster binding"/>
    <property type="evidence" value="ECO:0007669"/>
    <property type="project" value="UniProtKB-KW"/>
</dbReference>
<dbReference type="Pfam" id="PF13247">
    <property type="entry name" value="Fer4_11"/>
    <property type="match status" value="1"/>
</dbReference>
<evidence type="ECO:0000256" key="3">
    <source>
        <dbReference type="ARBA" id="ARBA00022723"/>
    </source>
</evidence>
<dbReference type="EMBL" id="LNQE01000133">
    <property type="protein sequence ID" value="KUG29093.1"/>
    <property type="molecule type" value="Genomic_DNA"/>
</dbReference>
<evidence type="ECO:0000256" key="4">
    <source>
        <dbReference type="ARBA" id="ARBA00022737"/>
    </source>
</evidence>
<feature type="domain" description="4Fe-4S ferredoxin-type" evidence="7">
    <location>
        <begin position="4"/>
        <end position="33"/>
    </location>
</feature>
<organism evidence="8">
    <name type="scientific">hydrocarbon metagenome</name>
    <dbReference type="NCBI Taxonomy" id="938273"/>
    <lineage>
        <taxon>unclassified sequences</taxon>
        <taxon>metagenomes</taxon>
        <taxon>ecological metagenomes</taxon>
    </lineage>
</organism>
<evidence type="ECO:0000256" key="2">
    <source>
        <dbReference type="ARBA" id="ARBA00022485"/>
    </source>
</evidence>
<dbReference type="InterPro" id="IPR017896">
    <property type="entry name" value="4Fe4S_Fe-S-bd"/>
</dbReference>
<accession>A0A0W8G7G1</accession>
<comment type="subcellular location">
    <subcellularLocation>
        <location evidence="1">Cell envelope</location>
    </subcellularLocation>
</comment>
<gene>
    <name evidence="8" type="ORF">ASZ90_001039</name>
</gene>
<dbReference type="Gene3D" id="3.30.70.20">
    <property type="match status" value="2"/>
</dbReference>
<dbReference type="GO" id="GO:0046872">
    <property type="term" value="F:metal ion binding"/>
    <property type="evidence" value="ECO:0007669"/>
    <property type="project" value="UniProtKB-KW"/>
</dbReference>
<keyword evidence="6" id="KW-0411">Iron-sulfur</keyword>
<sequence>MNGKSFFVDLSKCTACRGCQVACKQWKNKPAEKTENTGSHQNPPDLSWMTLKLVRFTEKTIDGKFNWLFFPDQCRHCVDAPCKMVADSEVEGAILQDEATGAVVFTDKTKDISIDNVRPACPYDIPRVNPETKVMYKCDMCIDRVQAGLLPACVQTCPTGTMNFGDRDEMMAMAEKRLAEVKKKYPQAILADPKDVRVIFLCLFPGDNYYKYVTAEAGAPRTMTRKAMLASLTRPFARILS</sequence>
<name>A0A0W8G7G1_9ZZZZ</name>
<dbReference type="PROSITE" id="PS51379">
    <property type="entry name" value="4FE4S_FER_2"/>
    <property type="match status" value="1"/>
</dbReference>
<evidence type="ECO:0000256" key="1">
    <source>
        <dbReference type="ARBA" id="ARBA00004196"/>
    </source>
</evidence>
<evidence type="ECO:0000256" key="5">
    <source>
        <dbReference type="ARBA" id="ARBA00023004"/>
    </source>
</evidence>
<comment type="caution">
    <text evidence="8">The sequence shown here is derived from an EMBL/GenBank/DDBJ whole genome shotgun (WGS) entry which is preliminary data.</text>
</comment>
<dbReference type="PANTHER" id="PTHR43545">
    <property type="entry name" value="FORMATE DEHYDROGENASE, NITRATE-INDUCIBLE, IRON-SULFUR SUBUNIT"/>
    <property type="match status" value="1"/>
</dbReference>
<protein>
    <submittedName>
        <fullName evidence="8">Putative formate dehydrogenase, beta subunit</fullName>
    </submittedName>
</protein>
<reference evidence="8" key="1">
    <citation type="journal article" date="2015" name="Proc. Natl. Acad. Sci. U.S.A.">
        <title>Networks of energetic and metabolic interactions define dynamics in microbial communities.</title>
        <authorList>
            <person name="Embree M."/>
            <person name="Liu J.K."/>
            <person name="Al-Bassam M.M."/>
            <person name="Zengler K."/>
        </authorList>
    </citation>
    <scope>NUCLEOTIDE SEQUENCE</scope>
</reference>
<keyword evidence="4" id="KW-0677">Repeat</keyword>
<dbReference type="SUPFAM" id="SSF54862">
    <property type="entry name" value="4Fe-4S ferredoxins"/>
    <property type="match status" value="1"/>
</dbReference>
<evidence type="ECO:0000259" key="7">
    <source>
        <dbReference type="PROSITE" id="PS51379"/>
    </source>
</evidence>
<keyword evidence="2" id="KW-0004">4Fe-4S</keyword>
<dbReference type="GO" id="GO:0030313">
    <property type="term" value="C:cell envelope"/>
    <property type="evidence" value="ECO:0007669"/>
    <property type="project" value="UniProtKB-SubCell"/>
</dbReference>